<feature type="compositionally biased region" description="Low complexity" evidence="7">
    <location>
        <begin position="859"/>
        <end position="872"/>
    </location>
</feature>
<evidence type="ECO:0000256" key="7">
    <source>
        <dbReference type="SAM" id="MobiDB-lite"/>
    </source>
</evidence>
<dbReference type="PROSITE" id="PS50011">
    <property type="entry name" value="PROTEIN_KINASE_DOM"/>
    <property type="match status" value="1"/>
</dbReference>
<dbReference type="EMBL" id="JACTNZ010000003">
    <property type="protein sequence ID" value="KAG5559097.1"/>
    <property type="molecule type" value="Genomic_DNA"/>
</dbReference>
<keyword evidence="3 6" id="KW-0547">Nucleotide-binding</keyword>
<feature type="domain" description="Protein kinase" evidence="8">
    <location>
        <begin position="129"/>
        <end position="424"/>
    </location>
</feature>
<evidence type="ECO:0000313" key="9">
    <source>
        <dbReference type="EMBL" id="KAG5559097.1"/>
    </source>
</evidence>
<evidence type="ECO:0000256" key="4">
    <source>
        <dbReference type="ARBA" id="ARBA00022777"/>
    </source>
</evidence>
<evidence type="ECO:0000256" key="1">
    <source>
        <dbReference type="ARBA" id="ARBA00022527"/>
    </source>
</evidence>
<feature type="region of interest" description="Disordered" evidence="7">
    <location>
        <begin position="798"/>
        <end position="872"/>
    </location>
</feature>
<dbReference type="GO" id="GO:0004713">
    <property type="term" value="F:protein tyrosine kinase activity"/>
    <property type="evidence" value="ECO:0007669"/>
    <property type="project" value="TreeGrafter"/>
</dbReference>
<feature type="region of interest" description="Disordered" evidence="7">
    <location>
        <begin position="1"/>
        <end position="24"/>
    </location>
</feature>
<gene>
    <name evidence="9" type="ORF">RHGRI_008870</name>
</gene>
<feature type="region of interest" description="Disordered" evidence="7">
    <location>
        <begin position="706"/>
        <end position="725"/>
    </location>
</feature>
<feature type="compositionally biased region" description="Polar residues" evidence="7">
    <location>
        <begin position="628"/>
        <end position="655"/>
    </location>
</feature>
<keyword evidence="1" id="KW-0723">Serine/threonine-protein kinase</keyword>
<evidence type="ECO:0000259" key="8">
    <source>
        <dbReference type="PROSITE" id="PS50011"/>
    </source>
</evidence>
<dbReference type="GO" id="GO:0004674">
    <property type="term" value="F:protein serine/threonine kinase activity"/>
    <property type="evidence" value="ECO:0007669"/>
    <property type="project" value="UniProtKB-KW"/>
</dbReference>
<dbReference type="PROSITE" id="PS00108">
    <property type="entry name" value="PROTEIN_KINASE_ST"/>
    <property type="match status" value="1"/>
</dbReference>
<dbReference type="Gene3D" id="3.30.200.20">
    <property type="entry name" value="Phosphorylase Kinase, domain 1"/>
    <property type="match status" value="1"/>
</dbReference>
<feature type="compositionally biased region" description="Basic and acidic residues" evidence="7">
    <location>
        <begin position="1"/>
        <end position="11"/>
    </location>
</feature>
<keyword evidence="4" id="KW-0418">Kinase</keyword>
<dbReference type="InterPro" id="IPR011009">
    <property type="entry name" value="Kinase-like_dom_sf"/>
</dbReference>
<keyword evidence="10" id="KW-1185">Reference proteome</keyword>
<feature type="compositionally biased region" description="Polar residues" evidence="7">
    <location>
        <begin position="826"/>
        <end position="837"/>
    </location>
</feature>
<organism evidence="9 10">
    <name type="scientific">Rhododendron griersonianum</name>
    <dbReference type="NCBI Taxonomy" id="479676"/>
    <lineage>
        <taxon>Eukaryota</taxon>
        <taxon>Viridiplantae</taxon>
        <taxon>Streptophyta</taxon>
        <taxon>Embryophyta</taxon>
        <taxon>Tracheophyta</taxon>
        <taxon>Spermatophyta</taxon>
        <taxon>Magnoliopsida</taxon>
        <taxon>eudicotyledons</taxon>
        <taxon>Gunneridae</taxon>
        <taxon>Pentapetalae</taxon>
        <taxon>asterids</taxon>
        <taxon>Ericales</taxon>
        <taxon>Ericaceae</taxon>
        <taxon>Ericoideae</taxon>
        <taxon>Rhodoreae</taxon>
        <taxon>Rhododendron</taxon>
    </lineage>
</organism>
<dbReference type="Proteomes" id="UP000823749">
    <property type="component" value="Chromosome 3"/>
</dbReference>
<feature type="compositionally biased region" description="Polar residues" evidence="7">
    <location>
        <begin position="665"/>
        <end position="679"/>
    </location>
</feature>
<dbReference type="PANTHER" id="PTHR24058:SF17">
    <property type="entry name" value="HOMEODOMAIN INTERACTING PROTEIN KINASE, ISOFORM D"/>
    <property type="match status" value="1"/>
</dbReference>
<evidence type="ECO:0000256" key="2">
    <source>
        <dbReference type="ARBA" id="ARBA00022679"/>
    </source>
</evidence>
<feature type="compositionally biased region" description="Polar residues" evidence="7">
    <location>
        <begin position="572"/>
        <end position="588"/>
    </location>
</feature>
<proteinExistence type="predicted"/>
<feature type="region of interest" description="Disordered" evidence="7">
    <location>
        <begin position="535"/>
        <end position="688"/>
    </location>
</feature>
<dbReference type="Gene3D" id="1.10.510.10">
    <property type="entry name" value="Transferase(Phosphotransferase) domain 1"/>
    <property type="match status" value="2"/>
</dbReference>
<dbReference type="Pfam" id="PF00069">
    <property type="entry name" value="Pkinase"/>
    <property type="match status" value="1"/>
</dbReference>
<dbReference type="InterPro" id="IPR000719">
    <property type="entry name" value="Prot_kinase_dom"/>
</dbReference>
<keyword evidence="5 6" id="KW-0067">ATP-binding</keyword>
<dbReference type="GO" id="GO:0005737">
    <property type="term" value="C:cytoplasm"/>
    <property type="evidence" value="ECO:0007669"/>
    <property type="project" value="TreeGrafter"/>
</dbReference>
<reference evidence="9" key="1">
    <citation type="submission" date="2020-08" db="EMBL/GenBank/DDBJ databases">
        <title>Plant Genome Project.</title>
        <authorList>
            <person name="Zhang R.-G."/>
        </authorList>
    </citation>
    <scope>NUCLEOTIDE SEQUENCE</scope>
    <source>
        <strain evidence="9">WSP0</strain>
        <tissue evidence="9">Leaf</tissue>
    </source>
</reference>
<dbReference type="PANTHER" id="PTHR24058">
    <property type="entry name" value="DUAL SPECIFICITY PROTEIN KINASE"/>
    <property type="match status" value="1"/>
</dbReference>
<dbReference type="SUPFAM" id="SSF56112">
    <property type="entry name" value="Protein kinase-like (PK-like)"/>
    <property type="match status" value="1"/>
</dbReference>
<dbReference type="AlphaFoldDB" id="A0AAV6L2V4"/>
<protein>
    <recommendedName>
        <fullName evidence="8">Protein kinase domain-containing protein</fullName>
    </recommendedName>
</protein>
<keyword evidence="2" id="KW-0808">Transferase</keyword>
<dbReference type="GO" id="GO:0005524">
    <property type="term" value="F:ATP binding"/>
    <property type="evidence" value="ECO:0007669"/>
    <property type="project" value="UniProtKB-UniRule"/>
</dbReference>
<evidence type="ECO:0000256" key="3">
    <source>
        <dbReference type="ARBA" id="ARBA00022741"/>
    </source>
</evidence>
<dbReference type="InterPro" id="IPR017441">
    <property type="entry name" value="Protein_kinase_ATP_BS"/>
</dbReference>
<feature type="binding site" evidence="6">
    <location>
        <position position="158"/>
    </location>
    <ligand>
        <name>ATP</name>
        <dbReference type="ChEBI" id="CHEBI:30616"/>
    </ligand>
</feature>
<sequence>MDEIGTSKEGEPQSSSAAESLSSPSSVAIAKQWRPSQLIFSPYSPDTNAKPQNLRVVVRRPVISRLTKDIVETYKICNPQFQYSEELNPKRFLTSPSIGVLNDGHDNANSDLILAVNLVLVNLETQRRYIVKEILGQGTFGQVAKCWVAETSSFVAVKIIKNQPAYYQQALVEVSILTTLNRKFDPDDRHHIVRIYDYFVYHRHLCITFELLDTNLYELIKINQFRGLSLSIVQLFSKQILRGLSLMKDAGIIHCDLKPENILLCTRGQPPDYVLKEAKTTCKFFKFVGNVNHEEPTSRRSVYKALTEEEYEAVCVSLFLLFDQVRGKRIDISRLCKICDLICLTHISYFLRESKKPLVAKEYFKYTNLEAIVREYPYRQNLSEEDLVKESRLRLALIDFLRGLVEFDPAKRWSPLQASKHPFVTGEPFTCPYNPPPETPRVPVSQNIKVDHHPAGGHWFAAGLSPNIPGMTRVAVHNSPHFHVVPYAHSGSYGSLGSHGSYNDNTGLGSSYGSYGENSNMLAYYSPVGPSGMKGGMPILGSSPDARRRIQLPPGNRLGVSPSAGNFVPMSLGTSPSQFTPPTYSQVGAGSPGQYGPTSPVRGSCHGSPLGPSANQFNRRKSWGYHGSVQSQESSSFPHWQGQVTDSTSSAQAEGNSPVHGSPLHPQSNLNASSWKQQRGGSGITAGYSAAHNFPASLALPNMQSSQPIENARDNPEGSLSLPGPGDWDPNYSEELLLQDDGSDVSCMATEFSRMQLGQALLPTESLGYVRRSNHIAGTSFPSTHRPNGLIQPFSTGEVGSSQSGHDLHGGFARPVTKSSHLMPHSSPSRLGQQPVQRLNHGRSTAGRGSEWNHTKVQPSSSSSGVSHSPGNSLFSNGTSWDIDMLQAEMAMAIIKAEVVSVK</sequence>
<comment type="caution">
    <text evidence="9">The sequence shown here is derived from an EMBL/GenBank/DDBJ whole genome shotgun (WGS) entry which is preliminary data.</text>
</comment>
<evidence type="ECO:0000313" key="10">
    <source>
        <dbReference type="Proteomes" id="UP000823749"/>
    </source>
</evidence>
<dbReference type="PROSITE" id="PS00107">
    <property type="entry name" value="PROTEIN_KINASE_ATP"/>
    <property type="match status" value="1"/>
</dbReference>
<dbReference type="InterPro" id="IPR008271">
    <property type="entry name" value="Ser/Thr_kinase_AS"/>
</dbReference>
<accession>A0AAV6L2V4</accession>
<evidence type="ECO:0000256" key="5">
    <source>
        <dbReference type="ARBA" id="ARBA00022840"/>
    </source>
</evidence>
<feature type="compositionally biased region" description="Low complexity" evidence="7">
    <location>
        <begin position="14"/>
        <end position="24"/>
    </location>
</feature>
<evidence type="ECO:0000256" key="6">
    <source>
        <dbReference type="PROSITE-ProRule" id="PRU10141"/>
    </source>
</evidence>
<dbReference type="InterPro" id="IPR050494">
    <property type="entry name" value="Ser_Thr_dual-spec_kinase"/>
</dbReference>
<name>A0AAV6L2V4_9ERIC</name>
<dbReference type="SMART" id="SM00220">
    <property type="entry name" value="S_TKc"/>
    <property type="match status" value="1"/>
</dbReference>